<dbReference type="CDD" id="cd10170">
    <property type="entry name" value="ASKHA_NBD_HSP70"/>
    <property type="match status" value="1"/>
</dbReference>
<sequence length="592" mass="65695">MAPSRLPYHGSGRKLVLAMDIGTTFSGISYAVLDPGEIPVIKGVTRFPAQENVGGDSKIPSIIYYDRLGNVQAVGAEALQESIVEAAEDNGWIKLEWWKLHLRPKRLASSHINDSDLPKLPPNKTAVGVLGDFMKYLLHCAQIYISETHSESLWKSVADNIDFVLTHPNGWEGPQQSEIRRAAVIGGLVSGGPGAQSRIQLLTEGEASLHFCIENGLTSDYTIDRKGIIIVDGGGGTIDLSAYSMVKPPASFGEIAPTECRLQGSVFVDRRAHMYLQAKLANSKFGTAEDIKNMVDCFGKSTKLKFRNPEEPSYIKFGGVRDTDLAAGIRSGQLKLPGSDIAALFEPSIESIIQAIEEQRRTARMTITSIFLVGGFSASEYLFHRLQELMSCKGITLLRPDSHQNKAVADGALSFYLDHSVSIRVANKTFGVDCMEMFDPYDQDHISRSGTKIMHPSGHEYIPDTFDVILSKGTCVQEETEFRSDFQQTSFRKADLTNVQAFIRCYHGKLQHPRWTDIEIDQFSSLCAVEADTSQLANSLKLCRGRGVPFYQMKYSIVLLFGLTELKAQICWVENVRFMHYAFESVSSYLLF</sequence>
<gene>
    <name evidence="1" type="ORF">FIBSPDRAFT_842882</name>
</gene>
<evidence type="ECO:0008006" key="3">
    <source>
        <dbReference type="Google" id="ProtNLM"/>
    </source>
</evidence>
<dbReference type="PANTHER" id="PTHR14187">
    <property type="entry name" value="ALPHA KINASE/ELONGATION FACTOR 2 KINASE"/>
    <property type="match status" value="1"/>
</dbReference>
<proteinExistence type="predicted"/>
<keyword evidence="2" id="KW-1185">Reference proteome</keyword>
<dbReference type="AlphaFoldDB" id="A0A167W258"/>
<dbReference type="Gene3D" id="3.90.640.10">
    <property type="entry name" value="Actin, Chain A, domain 4"/>
    <property type="match status" value="1"/>
</dbReference>
<accession>A0A167W258</accession>
<evidence type="ECO:0000313" key="1">
    <source>
        <dbReference type="EMBL" id="KZP05612.1"/>
    </source>
</evidence>
<dbReference type="InterPro" id="IPR043129">
    <property type="entry name" value="ATPase_NBD"/>
</dbReference>
<dbReference type="OrthoDB" id="2963168at2759"/>
<dbReference type="SUPFAM" id="SSF53067">
    <property type="entry name" value="Actin-like ATPase domain"/>
    <property type="match status" value="2"/>
</dbReference>
<organism evidence="1 2">
    <name type="scientific">Athelia psychrophila</name>
    <dbReference type="NCBI Taxonomy" id="1759441"/>
    <lineage>
        <taxon>Eukaryota</taxon>
        <taxon>Fungi</taxon>
        <taxon>Dikarya</taxon>
        <taxon>Basidiomycota</taxon>
        <taxon>Agaricomycotina</taxon>
        <taxon>Agaricomycetes</taxon>
        <taxon>Agaricomycetidae</taxon>
        <taxon>Atheliales</taxon>
        <taxon>Atheliaceae</taxon>
        <taxon>Athelia</taxon>
    </lineage>
</organism>
<dbReference type="STRING" id="436010.A0A167W258"/>
<dbReference type="Proteomes" id="UP000076532">
    <property type="component" value="Unassembled WGS sequence"/>
</dbReference>
<evidence type="ECO:0000313" key="2">
    <source>
        <dbReference type="Proteomes" id="UP000076532"/>
    </source>
</evidence>
<dbReference type="Gene3D" id="3.30.420.40">
    <property type="match status" value="2"/>
</dbReference>
<dbReference type="PANTHER" id="PTHR14187:SF5">
    <property type="entry name" value="HEAT SHOCK 70 KDA PROTEIN 12A"/>
    <property type="match status" value="1"/>
</dbReference>
<name>A0A167W258_9AGAM</name>
<dbReference type="EMBL" id="KV417829">
    <property type="protein sequence ID" value="KZP05612.1"/>
    <property type="molecule type" value="Genomic_DNA"/>
</dbReference>
<protein>
    <recommendedName>
        <fullName evidence="3">Actin-like ATPase domain-containing protein</fullName>
    </recommendedName>
</protein>
<reference evidence="1 2" key="1">
    <citation type="journal article" date="2016" name="Mol. Biol. Evol.">
        <title>Comparative Genomics of Early-Diverging Mushroom-Forming Fungi Provides Insights into the Origins of Lignocellulose Decay Capabilities.</title>
        <authorList>
            <person name="Nagy L.G."/>
            <person name="Riley R."/>
            <person name="Tritt A."/>
            <person name="Adam C."/>
            <person name="Daum C."/>
            <person name="Floudas D."/>
            <person name="Sun H."/>
            <person name="Yadav J.S."/>
            <person name="Pangilinan J."/>
            <person name="Larsson K.H."/>
            <person name="Matsuura K."/>
            <person name="Barry K."/>
            <person name="Labutti K."/>
            <person name="Kuo R."/>
            <person name="Ohm R.A."/>
            <person name="Bhattacharya S.S."/>
            <person name="Shirouzu T."/>
            <person name="Yoshinaga Y."/>
            <person name="Martin F.M."/>
            <person name="Grigoriev I.V."/>
            <person name="Hibbett D.S."/>
        </authorList>
    </citation>
    <scope>NUCLEOTIDE SEQUENCE [LARGE SCALE GENOMIC DNA]</scope>
    <source>
        <strain evidence="1 2">CBS 109695</strain>
    </source>
</reference>